<accession>A0A382KNL9</accession>
<gene>
    <name evidence="1" type="ORF">METZ01_LOCUS277371</name>
</gene>
<evidence type="ECO:0008006" key="2">
    <source>
        <dbReference type="Google" id="ProtNLM"/>
    </source>
</evidence>
<feature type="non-terminal residue" evidence="1">
    <location>
        <position position="56"/>
    </location>
</feature>
<protein>
    <recommendedName>
        <fullName evidence="2">Amidohydrolase-related domain-containing protein</fullName>
    </recommendedName>
</protein>
<name>A0A382KNL9_9ZZZZ</name>
<dbReference type="EMBL" id="UINC01081030">
    <property type="protein sequence ID" value="SVC24517.1"/>
    <property type="molecule type" value="Genomic_DNA"/>
</dbReference>
<sequence>MIIDFHNHYYPPEFLDSIRSEPSNFRVTDDDEGNPVLHSPGDYNVIVPGHRDIDFR</sequence>
<dbReference type="AlphaFoldDB" id="A0A382KNL9"/>
<evidence type="ECO:0000313" key="1">
    <source>
        <dbReference type="EMBL" id="SVC24517.1"/>
    </source>
</evidence>
<reference evidence="1" key="1">
    <citation type="submission" date="2018-05" db="EMBL/GenBank/DDBJ databases">
        <authorList>
            <person name="Lanie J.A."/>
            <person name="Ng W.-L."/>
            <person name="Kazmierczak K.M."/>
            <person name="Andrzejewski T.M."/>
            <person name="Davidsen T.M."/>
            <person name="Wayne K.J."/>
            <person name="Tettelin H."/>
            <person name="Glass J.I."/>
            <person name="Rusch D."/>
            <person name="Podicherti R."/>
            <person name="Tsui H.-C.T."/>
            <person name="Winkler M.E."/>
        </authorList>
    </citation>
    <scope>NUCLEOTIDE SEQUENCE</scope>
</reference>
<proteinExistence type="predicted"/>
<organism evidence="1">
    <name type="scientific">marine metagenome</name>
    <dbReference type="NCBI Taxonomy" id="408172"/>
    <lineage>
        <taxon>unclassified sequences</taxon>
        <taxon>metagenomes</taxon>
        <taxon>ecological metagenomes</taxon>
    </lineage>
</organism>